<reference evidence="1" key="1">
    <citation type="submission" date="2018-02" db="EMBL/GenBank/DDBJ databases">
        <title>Rhizophora mucronata_Transcriptome.</title>
        <authorList>
            <person name="Meera S.P."/>
            <person name="Sreeshan A."/>
            <person name="Augustine A."/>
        </authorList>
    </citation>
    <scope>NUCLEOTIDE SEQUENCE</scope>
    <source>
        <tissue evidence="1">Leaf</tissue>
    </source>
</reference>
<organism evidence="1">
    <name type="scientific">Rhizophora mucronata</name>
    <name type="common">Asiatic mangrove</name>
    <dbReference type="NCBI Taxonomy" id="61149"/>
    <lineage>
        <taxon>Eukaryota</taxon>
        <taxon>Viridiplantae</taxon>
        <taxon>Streptophyta</taxon>
        <taxon>Embryophyta</taxon>
        <taxon>Tracheophyta</taxon>
        <taxon>Spermatophyta</taxon>
        <taxon>Magnoliopsida</taxon>
        <taxon>eudicotyledons</taxon>
        <taxon>Gunneridae</taxon>
        <taxon>Pentapetalae</taxon>
        <taxon>rosids</taxon>
        <taxon>fabids</taxon>
        <taxon>Malpighiales</taxon>
        <taxon>Rhizophoraceae</taxon>
        <taxon>Rhizophora</taxon>
    </lineage>
</organism>
<sequence>MLQILKSALVFFYGANHFQLQVSRFKLLIQLYGYAHHISFT</sequence>
<dbReference type="AlphaFoldDB" id="A0A2P2Q4E6"/>
<accession>A0A2P2Q4E6</accession>
<dbReference type="EMBL" id="GGEC01081367">
    <property type="protein sequence ID" value="MBX61851.1"/>
    <property type="molecule type" value="Transcribed_RNA"/>
</dbReference>
<evidence type="ECO:0000313" key="1">
    <source>
        <dbReference type="EMBL" id="MBX61851.1"/>
    </source>
</evidence>
<proteinExistence type="predicted"/>
<protein>
    <submittedName>
        <fullName evidence="1">Uncharacterized protein</fullName>
    </submittedName>
</protein>
<name>A0A2P2Q4E6_RHIMU</name>